<evidence type="ECO:0000313" key="2">
    <source>
        <dbReference type="EMBL" id="ETW32790.1"/>
    </source>
</evidence>
<reference evidence="2 3" key="2">
    <citation type="submission" date="2013-02" db="EMBL/GenBank/DDBJ databases">
        <title>The Genome Sequence of Plasmodium falciparum Tanzania (2000708).</title>
        <authorList>
            <consortium name="The Broad Institute Genome Sequencing Platform"/>
            <consortium name="The Broad Institute Genome Sequencing Center for Infectious Disease"/>
            <person name="Neafsey D."/>
            <person name="Cheeseman I."/>
            <person name="Volkman S."/>
            <person name="Adams J."/>
            <person name="Walker B."/>
            <person name="Young S.K."/>
            <person name="Zeng Q."/>
            <person name="Gargeya S."/>
            <person name="Fitzgerald M."/>
            <person name="Haas B."/>
            <person name="Abouelleil A."/>
            <person name="Alvarado L."/>
            <person name="Arachchi H.M."/>
            <person name="Berlin A.M."/>
            <person name="Chapman S.B."/>
            <person name="Dewar J."/>
            <person name="Goldberg J."/>
            <person name="Griggs A."/>
            <person name="Gujja S."/>
            <person name="Hansen M."/>
            <person name="Howarth C."/>
            <person name="Imamovic A."/>
            <person name="Larimer J."/>
            <person name="McCowan C."/>
            <person name="Murphy C."/>
            <person name="Neiman D."/>
            <person name="Pearson M."/>
            <person name="Priest M."/>
            <person name="Roberts A."/>
            <person name="Saif S."/>
            <person name="Shea T."/>
            <person name="Sisk P."/>
            <person name="Sykes S."/>
            <person name="Wortman J."/>
            <person name="Nusbaum C."/>
            <person name="Birren B."/>
        </authorList>
    </citation>
    <scope>NUCLEOTIDE SEQUENCE [LARGE SCALE GENOMIC DNA]</scope>
    <source>
        <strain evidence="3">Tanzania (2000708)</strain>
    </source>
</reference>
<evidence type="ECO:0000256" key="1">
    <source>
        <dbReference type="SAM" id="MobiDB-lite"/>
    </source>
</evidence>
<gene>
    <name evidence="2" type="ORF">PFTANZ_06490</name>
</gene>
<evidence type="ECO:0000313" key="3">
    <source>
        <dbReference type="Proteomes" id="UP000030708"/>
    </source>
</evidence>
<name>A0A024VX19_PLAFA</name>
<feature type="compositionally biased region" description="Basic and acidic residues" evidence="1">
    <location>
        <begin position="40"/>
        <end position="69"/>
    </location>
</feature>
<feature type="region of interest" description="Disordered" evidence="1">
    <location>
        <begin position="36"/>
        <end position="69"/>
    </location>
</feature>
<feature type="non-terminal residue" evidence="2">
    <location>
        <position position="1"/>
    </location>
</feature>
<reference evidence="2 3" key="1">
    <citation type="submission" date="2013-02" db="EMBL/GenBank/DDBJ databases">
        <title>The Genome Annotation of Plasmodium falciparum Tanzania (2000708).</title>
        <authorList>
            <consortium name="The Broad Institute Genome Sequencing Platform"/>
            <consortium name="The Broad Institute Genome Sequencing Center for Infectious Disease"/>
            <person name="Neafsey D."/>
            <person name="Hoffman S."/>
            <person name="Volkman S."/>
            <person name="Rosenthal P."/>
            <person name="Walker B."/>
            <person name="Young S.K."/>
            <person name="Zeng Q."/>
            <person name="Gargeya S."/>
            <person name="Fitzgerald M."/>
            <person name="Haas B."/>
            <person name="Abouelleil A."/>
            <person name="Allen A.W."/>
            <person name="Alvarado L."/>
            <person name="Arachchi H.M."/>
            <person name="Berlin A.M."/>
            <person name="Chapman S.B."/>
            <person name="Gainer-Dewar J."/>
            <person name="Goldberg J."/>
            <person name="Griggs A."/>
            <person name="Gujja S."/>
            <person name="Hansen M."/>
            <person name="Howarth C."/>
            <person name="Imamovic A."/>
            <person name="Ireland A."/>
            <person name="Larimer J."/>
            <person name="McCowan C."/>
            <person name="Murphy C."/>
            <person name="Pearson M."/>
            <person name="Poon T.W."/>
            <person name="Priest M."/>
            <person name="Roberts A."/>
            <person name="Saif S."/>
            <person name="Shea T."/>
            <person name="Sisk P."/>
            <person name="Sykes S."/>
            <person name="Wortman J."/>
            <person name="Nusbaum C."/>
            <person name="Birren B."/>
        </authorList>
    </citation>
    <scope>NUCLEOTIDE SEQUENCE [LARGE SCALE GENOMIC DNA]</scope>
    <source>
        <strain evidence="3">Tanzania (2000708)</strain>
    </source>
</reference>
<feature type="non-terminal residue" evidence="2">
    <location>
        <position position="274"/>
    </location>
</feature>
<sequence length="274" mass="32193">NHGIFEKRECCEYLIINKASNDILRIDYNKLLSDEEEEKQEEKENSQNDTIIHNDKYDSNNNKNNDKYDNNHNIHNIHNNNNNLYEHLAVNHIKVTQNEDKNHDNKEIILNIPCNYKGDEIPPSSFLNDDILLEKDILNYDDICDLGYSIQNEIHSTFNKNIETNNSNINIHDNKSWFRDDISYNNSFDKDNSNFLCDMNIPIKEDKENISICLNHDTNNYNKKEDIGEINLTKITTNKMFSDQNKICVLKNDSLPSLSNIKKKKIEKKKNILN</sequence>
<organism evidence="2 3">
    <name type="scientific">Plasmodium falciparum Tanzania</name>
    <name type="common">2000708</name>
    <dbReference type="NCBI Taxonomy" id="1036725"/>
    <lineage>
        <taxon>Eukaryota</taxon>
        <taxon>Sar</taxon>
        <taxon>Alveolata</taxon>
        <taxon>Apicomplexa</taxon>
        <taxon>Aconoidasida</taxon>
        <taxon>Haemosporida</taxon>
        <taxon>Plasmodiidae</taxon>
        <taxon>Plasmodium</taxon>
        <taxon>Plasmodium (Laverania)</taxon>
    </lineage>
</organism>
<dbReference type="Proteomes" id="UP000030708">
    <property type="component" value="Unassembled WGS sequence"/>
</dbReference>
<dbReference type="AlphaFoldDB" id="A0A024VX19"/>
<accession>A0A024VX19</accession>
<proteinExistence type="predicted"/>
<protein>
    <submittedName>
        <fullName evidence="2">Uncharacterized protein</fullName>
    </submittedName>
</protein>
<dbReference type="EMBL" id="KI927076">
    <property type="protein sequence ID" value="ETW32790.1"/>
    <property type="molecule type" value="Genomic_DNA"/>
</dbReference>